<dbReference type="GO" id="GO:0016787">
    <property type="term" value="F:hydrolase activity"/>
    <property type="evidence" value="ECO:0007669"/>
    <property type="project" value="UniProtKB-UniRule"/>
</dbReference>
<dbReference type="GO" id="GO:0043138">
    <property type="term" value="F:3'-5' DNA helicase activity"/>
    <property type="evidence" value="ECO:0007669"/>
    <property type="project" value="TreeGrafter"/>
</dbReference>
<dbReference type="EMBL" id="MFNF01000060">
    <property type="protein sequence ID" value="OGG99249.1"/>
    <property type="molecule type" value="Genomic_DNA"/>
</dbReference>
<dbReference type="InterPro" id="IPR014016">
    <property type="entry name" value="UvrD-like_ATP-bd"/>
</dbReference>
<evidence type="ECO:0000256" key="1">
    <source>
        <dbReference type="ARBA" id="ARBA00022741"/>
    </source>
</evidence>
<feature type="domain" description="UvrD-like helicase ATP-binding" evidence="6">
    <location>
        <begin position="227"/>
        <end position="607"/>
    </location>
</feature>
<dbReference type="GO" id="GO:0005524">
    <property type="term" value="F:ATP binding"/>
    <property type="evidence" value="ECO:0007669"/>
    <property type="project" value="UniProtKB-UniRule"/>
</dbReference>
<dbReference type="InterPro" id="IPR027417">
    <property type="entry name" value="P-loop_NTPase"/>
</dbReference>
<dbReference type="Pfam" id="PF13538">
    <property type="entry name" value="UvrD_C_2"/>
    <property type="match status" value="1"/>
</dbReference>
<name>A0A1F6GMB7_9PROT</name>
<organism evidence="7 8">
    <name type="scientific">Candidatus Lambdaproteobacteria bacterium RIFOXYD2_FULL_56_26</name>
    <dbReference type="NCBI Taxonomy" id="1817773"/>
    <lineage>
        <taxon>Bacteria</taxon>
        <taxon>Pseudomonadati</taxon>
        <taxon>Pseudomonadota</taxon>
        <taxon>Candidatus Lambdaproteobacteria</taxon>
    </lineage>
</organism>
<evidence type="ECO:0000313" key="7">
    <source>
        <dbReference type="EMBL" id="OGG99249.1"/>
    </source>
</evidence>
<dbReference type="GO" id="GO:0000725">
    <property type="term" value="P:recombinational repair"/>
    <property type="evidence" value="ECO:0007669"/>
    <property type="project" value="TreeGrafter"/>
</dbReference>
<reference evidence="7 8" key="1">
    <citation type="journal article" date="2016" name="Nat. Commun.">
        <title>Thousands of microbial genomes shed light on interconnected biogeochemical processes in an aquifer system.</title>
        <authorList>
            <person name="Anantharaman K."/>
            <person name="Brown C.T."/>
            <person name="Hug L.A."/>
            <person name="Sharon I."/>
            <person name="Castelle C.J."/>
            <person name="Probst A.J."/>
            <person name="Thomas B.C."/>
            <person name="Singh A."/>
            <person name="Wilkins M.J."/>
            <person name="Karaoz U."/>
            <person name="Brodie E.L."/>
            <person name="Williams K.H."/>
            <person name="Hubbard S.S."/>
            <person name="Banfield J.F."/>
        </authorList>
    </citation>
    <scope>NUCLEOTIDE SEQUENCE [LARGE SCALE GENOMIC DNA]</scope>
</reference>
<evidence type="ECO:0000256" key="3">
    <source>
        <dbReference type="ARBA" id="ARBA00022806"/>
    </source>
</evidence>
<proteinExistence type="predicted"/>
<accession>A0A1F6GMB7</accession>
<dbReference type="Pfam" id="PF00580">
    <property type="entry name" value="UvrD-helicase"/>
    <property type="match status" value="1"/>
</dbReference>
<evidence type="ECO:0000256" key="4">
    <source>
        <dbReference type="ARBA" id="ARBA00022840"/>
    </source>
</evidence>
<keyword evidence="4 5" id="KW-0067">ATP-binding</keyword>
<feature type="binding site" evidence="5">
    <location>
        <begin position="248"/>
        <end position="255"/>
    </location>
    <ligand>
        <name>ATP</name>
        <dbReference type="ChEBI" id="CHEBI:30616"/>
    </ligand>
</feature>
<evidence type="ECO:0000313" key="8">
    <source>
        <dbReference type="Proteomes" id="UP000177583"/>
    </source>
</evidence>
<keyword evidence="3 5" id="KW-0347">Helicase</keyword>
<evidence type="ECO:0000256" key="5">
    <source>
        <dbReference type="PROSITE-ProRule" id="PRU00560"/>
    </source>
</evidence>
<dbReference type="SUPFAM" id="SSF52540">
    <property type="entry name" value="P-loop containing nucleoside triphosphate hydrolases"/>
    <property type="match status" value="1"/>
</dbReference>
<keyword evidence="1 5" id="KW-0547">Nucleotide-binding</keyword>
<dbReference type="InterPro" id="IPR027785">
    <property type="entry name" value="UvrD-like_helicase_C"/>
</dbReference>
<dbReference type="PANTHER" id="PTHR11070">
    <property type="entry name" value="UVRD / RECB / PCRA DNA HELICASE FAMILY MEMBER"/>
    <property type="match status" value="1"/>
</dbReference>
<dbReference type="PROSITE" id="PS51198">
    <property type="entry name" value="UVRD_HELICASE_ATP_BIND"/>
    <property type="match status" value="1"/>
</dbReference>
<keyword evidence="2 5" id="KW-0378">Hydrolase</keyword>
<dbReference type="Gene3D" id="3.40.50.300">
    <property type="entry name" value="P-loop containing nucleotide triphosphate hydrolases"/>
    <property type="match status" value="3"/>
</dbReference>
<dbReference type="InterPro" id="IPR000212">
    <property type="entry name" value="DNA_helicase_UvrD/REP"/>
</dbReference>
<dbReference type="GO" id="GO:0003677">
    <property type="term" value="F:DNA binding"/>
    <property type="evidence" value="ECO:0007669"/>
    <property type="project" value="InterPro"/>
</dbReference>
<protein>
    <recommendedName>
        <fullName evidence="6">UvrD-like helicase ATP-binding domain-containing protein</fullName>
    </recommendedName>
</protein>
<comment type="caution">
    <text evidence="7">The sequence shown here is derived from an EMBL/GenBank/DDBJ whole genome shotgun (WGS) entry which is preliminary data.</text>
</comment>
<sequence>MEELSVQEWLVIKEEEERLRKLLLLQRSFAVSDNRETYLAQVLELREALSEAKEDDVPHLTEQINTLIHLINQTELADAYGFNPLNPYFARLVLEEEDRVRDLYIGTQVFSNKELGVQIVDWKASPVAAIYFRYSQGDEYEEEIGGRLSEGLVKLKRVFKIHDGELVQIEEQGLHLFKEQGRHWRKGHARAYLLKGGSGTASRAEKAKTQVSPSGVAHKLLPEITALIDPEQFELITKPETGILAIQGTAGSGKTTVALHRVAWLHRKDPKRFSTDKLLVMVFSRALAKYISLVLPSLGVEGVEIASFEEWASEVRGKLFGHLLPKGYAEDSPAAAIRLKKHPALLFLMDRFINEKTSALEEGLERIVEAKELDGFLFEALAGKSFLDKLVLLRDWTQEEGAKLERKTFCYSGEVKAMLWKLVEGLVEDPFRSKKLLLLQLWDELFSDFDRIRETFLKEAKAELPPATLEEGINWIRQQYLARHNWLHAKGEESKDPDSGAGAASLDYEDDPILLYLWSRLSGPLEGPKKAALSYAHLFVDEAQDLSLVEHQVLVSICADPLSLTFAGDVNQQMIQHNAFKGWKYLFTNLGLPGQEISNLRVSYRSTRQIMEFSMDLLGELASTHEVKTVKEGPPVELFGFAHQGELCHSLSQSLKDLVFGEANASIALITLTPEGAKAYYDLLEPMEIPRLRLVDDQNFSFTPGIDITDVRQVKGLEFDYVILLDVDVVNYPDNSYQRYLLHIAATRAAHQLWILNYRVPSPLLPQELLDRVVR</sequence>
<evidence type="ECO:0000259" key="6">
    <source>
        <dbReference type="PROSITE" id="PS51198"/>
    </source>
</evidence>
<gene>
    <name evidence="7" type="ORF">A2557_10300</name>
</gene>
<dbReference type="Proteomes" id="UP000177583">
    <property type="component" value="Unassembled WGS sequence"/>
</dbReference>
<dbReference type="AlphaFoldDB" id="A0A1F6GMB7"/>
<dbReference type="GO" id="GO:0005829">
    <property type="term" value="C:cytosol"/>
    <property type="evidence" value="ECO:0007669"/>
    <property type="project" value="TreeGrafter"/>
</dbReference>
<evidence type="ECO:0000256" key="2">
    <source>
        <dbReference type="ARBA" id="ARBA00022801"/>
    </source>
</evidence>
<dbReference type="PANTHER" id="PTHR11070:SF17">
    <property type="entry name" value="DNA HELICASE IV"/>
    <property type="match status" value="1"/>
</dbReference>